<evidence type="ECO:0000256" key="1">
    <source>
        <dbReference type="ARBA" id="ARBA00004752"/>
    </source>
</evidence>
<dbReference type="AlphaFoldDB" id="A0A6I6GMM5"/>
<evidence type="ECO:0000256" key="8">
    <source>
        <dbReference type="SAM" id="SignalP"/>
    </source>
</evidence>
<comment type="similarity">
    <text evidence="2">Belongs to the YkuD family.</text>
</comment>
<dbReference type="Pfam" id="PF01471">
    <property type="entry name" value="PG_binding_1"/>
    <property type="match status" value="1"/>
</dbReference>
<gene>
    <name evidence="10" type="ORF">GLV81_13260</name>
</gene>
<evidence type="ECO:0000256" key="3">
    <source>
        <dbReference type="ARBA" id="ARBA00022679"/>
    </source>
</evidence>
<dbReference type="SUPFAM" id="SSF141523">
    <property type="entry name" value="L,D-transpeptidase catalytic domain-like"/>
    <property type="match status" value="1"/>
</dbReference>
<comment type="pathway">
    <text evidence="1 7">Cell wall biogenesis; peptidoglycan biosynthesis.</text>
</comment>
<reference evidence="10 11" key="1">
    <citation type="submission" date="2019-11" db="EMBL/GenBank/DDBJ databases">
        <authorList>
            <person name="Im W.T."/>
        </authorList>
    </citation>
    <scope>NUCLEOTIDE SEQUENCE [LARGE SCALE GENOMIC DNA]</scope>
    <source>
        <strain evidence="10 11">SB-02</strain>
    </source>
</reference>
<evidence type="ECO:0000256" key="4">
    <source>
        <dbReference type="ARBA" id="ARBA00022960"/>
    </source>
</evidence>
<dbReference type="InterPro" id="IPR052905">
    <property type="entry name" value="LD-transpeptidase_YkuD-like"/>
</dbReference>
<dbReference type="EMBL" id="CP046566">
    <property type="protein sequence ID" value="QGW28938.1"/>
    <property type="molecule type" value="Genomic_DNA"/>
</dbReference>
<feature type="active site" description="Proton donor/acceptor" evidence="7">
    <location>
        <position position="433"/>
    </location>
</feature>
<dbReference type="InterPro" id="IPR002477">
    <property type="entry name" value="Peptidoglycan-bd-like"/>
</dbReference>
<dbReference type="Proteomes" id="UP000426027">
    <property type="component" value="Chromosome"/>
</dbReference>
<dbReference type="PANTHER" id="PTHR41533">
    <property type="entry name" value="L,D-TRANSPEPTIDASE HI_1667-RELATED"/>
    <property type="match status" value="1"/>
</dbReference>
<dbReference type="GO" id="GO:0071555">
    <property type="term" value="P:cell wall organization"/>
    <property type="evidence" value="ECO:0007669"/>
    <property type="project" value="UniProtKB-UniRule"/>
</dbReference>
<feature type="active site" description="Nucleophile" evidence="7">
    <location>
        <position position="452"/>
    </location>
</feature>
<dbReference type="KEGG" id="fls:GLV81_13260"/>
<protein>
    <submittedName>
        <fullName evidence="10">L,D-transpeptidase family protein</fullName>
    </submittedName>
</protein>
<evidence type="ECO:0000256" key="6">
    <source>
        <dbReference type="ARBA" id="ARBA00023316"/>
    </source>
</evidence>
<evidence type="ECO:0000256" key="2">
    <source>
        <dbReference type="ARBA" id="ARBA00005992"/>
    </source>
</evidence>
<evidence type="ECO:0000259" key="9">
    <source>
        <dbReference type="PROSITE" id="PS52029"/>
    </source>
</evidence>
<keyword evidence="6 7" id="KW-0961">Cell wall biogenesis/degradation</keyword>
<evidence type="ECO:0000313" key="11">
    <source>
        <dbReference type="Proteomes" id="UP000426027"/>
    </source>
</evidence>
<dbReference type="GO" id="GO:0008360">
    <property type="term" value="P:regulation of cell shape"/>
    <property type="evidence" value="ECO:0007669"/>
    <property type="project" value="UniProtKB-UniRule"/>
</dbReference>
<dbReference type="Gene3D" id="1.10.101.10">
    <property type="entry name" value="PGBD-like superfamily/PGBD"/>
    <property type="match status" value="1"/>
</dbReference>
<dbReference type="GO" id="GO:0004180">
    <property type="term" value="F:carboxypeptidase activity"/>
    <property type="evidence" value="ECO:0007669"/>
    <property type="project" value="UniProtKB-ARBA"/>
</dbReference>
<dbReference type="PROSITE" id="PS52029">
    <property type="entry name" value="LD_TPASE"/>
    <property type="match status" value="1"/>
</dbReference>
<dbReference type="CDD" id="cd16913">
    <property type="entry name" value="YkuD_like"/>
    <property type="match status" value="1"/>
</dbReference>
<dbReference type="InterPro" id="IPR036365">
    <property type="entry name" value="PGBD-like_sf"/>
</dbReference>
<feature type="signal peptide" evidence="8">
    <location>
        <begin position="1"/>
        <end position="22"/>
    </location>
</feature>
<keyword evidence="5 7" id="KW-0573">Peptidoglycan synthesis</keyword>
<keyword evidence="3" id="KW-0808">Transferase</keyword>
<feature type="domain" description="L,D-TPase catalytic" evidence="9">
    <location>
        <begin position="321"/>
        <end position="490"/>
    </location>
</feature>
<proteinExistence type="inferred from homology"/>
<dbReference type="Pfam" id="PF03734">
    <property type="entry name" value="YkuD"/>
    <property type="match status" value="1"/>
</dbReference>
<dbReference type="InterPro" id="IPR045380">
    <property type="entry name" value="LD_TPept_scaffold_dom"/>
</dbReference>
<dbReference type="InterPro" id="IPR005490">
    <property type="entry name" value="LD_TPept_cat_dom"/>
</dbReference>
<feature type="chain" id="PRO_5026006284" evidence="8">
    <location>
        <begin position="23"/>
        <end position="534"/>
    </location>
</feature>
<dbReference type="GO" id="GO:0016740">
    <property type="term" value="F:transferase activity"/>
    <property type="evidence" value="ECO:0007669"/>
    <property type="project" value="UniProtKB-KW"/>
</dbReference>
<dbReference type="Pfam" id="PF20142">
    <property type="entry name" value="Scaffold"/>
    <property type="match status" value="1"/>
</dbReference>
<accession>A0A6I6GMM5</accession>
<keyword evidence="8" id="KW-0732">Signal</keyword>
<organism evidence="10 11">
    <name type="scientific">Phnomibacter ginsenosidimutans</name>
    <dbReference type="NCBI Taxonomy" id="2676868"/>
    <lineage>
        <taxon>Bacteria</taxon>
        <taxon>Pseudomonadati</taxon>
        <taxon>Bacteroidota</taxon>
        <taxon>Chitinophagia</taxon>
        <taxon>Chitinophagales</taxon>
        <taxon>Chitinophagaceae</taxon>
        <taxon>Phnomibacter</taxon>
    </lineage>
</organism>
<evidence type="ECO:0000256" key="7">
    <source>
        <dbReference type="PROSITE-ProRule" id="PRU01373"/>
    </source>
</evidence>
<evidence type="ECO:0000256" key="5">
    <source>
        <dbReference type="ARBA" id="ARBA00022984"/>
    </source>
</evidence>
<dbReference type="Gene3D" id="2.40.440.10">
    <property type="entry name" value="L,D-transpeptidase catalytic domain-like"/>
    <property type="match status" value="1"/>
</dbReference>
<dbReference type="InterPro" id="IPR036366">
    <property type="entry name" value="PGBDSf"/>
</dbReference>
<dbReference type="SUPFAM" id="SSF47090">
    <property type="entry name" value="PGBD-like"/>
    <property type="match status" value="1"/>
</dbReference>
<evidence type="ECO:0000313" key="10">
    <source>
        <dbReference type="EMBL" id="QGW28938.1"/>
    </source>
</evidence>
<keyword evidence="4 7" id="KW-0133">Cell shape</keyword>
<dbReference type="PANTHER" id="PTHR41533:SF2">
    <property type="entry name" value="BLR7131 PROTEIN"/>
    <property type="match status" value="1"/>
</dbReference>
<dbReference type="InterPro" id="IPR038063">
    <property type="entry name" value="Transpep_catalytic_dom"/>
</dbReference>
<dbReference type="UniPathway" id="UPA00219"/>
<name>A0A6I6GMM5_9BACT</name>
<dbReference type="GO" id="GO:0009252">
    <property type="term" value="P:peptidoglycan biosynthetic process"/>
    <property type="evidence" value="ECO:0007669"/>
    <property type="project" value="UniProtKB-UniPathway"/>
</dbReference>
<sequence length="534" mass="60171">MKWLALCALMALLHMACQSSNAKKMPDMKPVDTSITAQNAFMDVFTDSATVLAFVQRQKLTEQDSIYIISFYKQRNYQLAWYDSSGVAEQAYNFINLYRSYQSSTQDSSLLQPDFDALANQLYNDSLPQLLSQSEKVQADLLLTRHFFRYAERAYAADAQINLRELDWFIPKRKTDPVAFLDTVVASGGKDITTLLPVHPLFEGLRKALLQYTALAKAHAWAPIAFAKKKYQLGDSAVDISSIKQRLIWLGDLAAADTGHVFTPALQKAILQFQQRMGLAADGVAGKGFLEAINLPLEERIKQIRINMERARWIPKPGNGKYVVVNIPEFMLRAFDSGQLQLQMNVVVGKPANNTVIFNGNMQYVVLAPYWNVPYSIVKNEMGRTAAYFSKRNMEVVGKYSDGLPMVRQKPGPNNSLGRVKFLFPNSYSIYLHDTPSKSLFEQNKRAFSHGCIRVAKPRDLALWALAGNKEWTAEKIDSGMSGSKEITITLQQKIPVFIGYFTCWTDANGLLHFRNDIYGHDKKLGDHLFAAAK</sequence>
<keyword evidence="11" id="KW-1185">Reference proteome</keyword>